<dbReference type="AlphaFoldDB" id="A0A1M7B909"/>
<gene>
    <name evidence="1" type="ORF">SAMN05444414_1172</name>
</gene>
<reference evidence="2" key="1">
    <citation type="submission" date="2016-11" db="EMBL/GenBank/DDBJ databases">
        <authorList>
            <person name="Varghese N."/>
            <person name="Submissions S."/>
        </authorList>
    </citation>
    <scope>NUCLEOTIDE SEQUENCE [LARGE SCALE GENOMIC DNA]</scope>
    <source>
        <strain evidence="2">DSM 29327</strain>
    </source>
</reference>
<dbReference type="STRING" id="1054996.SAMN05444414_1172"/>
<name>A0A1M7B909_9RHOB</name>
<dbReference type="EMBL" id="FRBN01000017">
    <property type="protein sequence ID" value="SHL51433.1"/>
    <property type="molecule type" value="Genomic_DNA"/>
</dbReference>
<protein>
    <recommendedName>
        <fullName evidence="3">Transposase</fullName>
    </recommendedName>
</protein>
<evidence type="ECO:0000313" key="1">
    <source>
        <dbReference type="EMBL" id="SHL51433.1"/>
    </source>
</evidence>
<dbReference type="Proteomes" id="UP000184191">
    <property type="component" value="Unassembled WGS sequence"/>
</dbReference>
<organism evidence="1 2">
    <name type="scientific">Roseovarius marisflavi</name>
    <dbReference type="NCBI Taxonomy" id="1054996"/>
    <lineage>
        <taxon>Bacteria</taxon>
        <taxon>Pseudomonadati</taxon>
        <taxon>Pseudomonadota</taxon>
        <taxon>Alphaproteobacteria</taxon>
        <taxon>Rhodobacterales</taxon>
        <taxon>Roseobacteraceae</taxon>
        <taxon>Roseovarius</taxon>
    </lineage>
</organism>
<evidence type="ECO:0008006" key="3">
    <source>
        <dbReference type="Google" id="ProtNLM"/>
    </source>
</evidence>
<dbReference type="OrthoDB" id="8261795at2"/>
<proteinExistence type="predicted"/>
<accession>A0A1M7B909</accession>
<keyword evidence="2" id="KW-1185">Reference proteome</keyword>
<evidence type="ECO:0000313" key="2">
    <source>
        <dbReference type="Proteomes" id="UP000184191"/>
    </source>
</evidence>
<sequence>MNIVVLGIDPGKTVCSLAGLDAARALVFRKRVQRHRLPDFLEGLRLCVVAMEACGGRRITSDACAFDTGANLN</sequence>